<comment type="similarity">
    <text evidence="3 7">Belongs to the metallo-beta-lactamase superfamily. Glyoxalase II family.</text>
</comment>
<comment type="function">
    <text evidence="7">Thiolesterase that catalyzes the hydrolysis of S-D-lactoyl-glutathione to form glutathione and D-lactic acid.</text>
</comment>
<comment type="catalytic activity">
    <reaction evidence="1 7">
        <text>an S-(2-hydroxyacyl)glutathione + H2O = a 2-hydroxy carboxylate + glutathione + H(+)</text>
        <dbReference type="Rhea" id="RHEA:21864"/>
        <dbReference type="ChEBI" id="CHEBI:15377"/>
        <dbReference type="ChEBI" id="CHEBI:15378"/>
        <dbReference type="ChEBI" id="CHEBI:57925"/>
        <dbReference type="ChEBI" id="CHEBI:58896"/>
        <dbReference type="ChEBI" id="CHEBI:71261"/>
        <dbReference type="EC" id="3.1.2.6"/>
    </reaction>
</comment>
<dbReference type="NCBIfam" id="TIGR03413">
    <property type="entry name" value="GSH_gloB"/>
    <property type="match status" value="1"/>
</dbReference>
<feature type="binding site" evidence="7">
    <location>
        <position position="133"/>
    </location>
    <ligand>
        <name>Zn(2+)</name>
        <dbReference type="ChEBI" id="CHEBI:29105"/>
        <label>1</label>
    </ligand>
</feature>
<dbReference type="InterPro" id="IPR050110">
    <property type="entry name" value="Glyoxalase_II_hydrolase"/>
</dbReference>
<dbReference type="InterPro" id="IPR001279">
    <property type="entry name" value="Metallo-B-lactamas"/>
</dbReference>
<dbReference type="Proteomes" id="UP000721844">
    <property type="component" value="Unassembled WGS sequence"/>
</dbReference>
<keyword evidence="4 7" id="KW-0479">Metal-binding</keyword>
<dbReference type="Pfam" id="PF16123">
    <property type="entry name" value="HAGH_C"/>
    <property type="match status" value="1"/>
</dbReference>
<dbReference type="HAMAP" id="MF_01374">
    <property type="entry name" value="Glyoxalase_2"/>
    <property type="match status" value="1"/>
</dbReference>
<dbReference type="GO" id="GO:0019243">
    <property type="term" value="P:methylglyoxal catabolic process to D-lactate via S-lactoyl-glutathione"/>
    <property type="evidence" value="ECO:0007669"/>
    <property type="project" value="UniProtKB-UniRule"/>
</dbReference>
<reference evidence="9 10" key="1">
    <citation type="journal article" date="2021" name="Microorganisms">
        <title>Acidisoma silvae sp. nov. and Acidisomacellulosilytica sp. nov., Two Acidophilic Bacteria Isolated from Decaying Wood, Hydrolyzing Cellulose and Producing Poly-3-hydroxybutyrate.</title>
        <authorList>
            <person name="Mieszkin S."/>
            <person name="Pouder E."/>
            <person name="Uroz S."/>
            <person name="Simon-Colin C."/>
            <person name="Alain K."/>
        </authorList>
    </citation>
    <scope>NUCLEOTIDE SEQUENCE [LARGE SCALE GENOMIC DNA]</scope>
    <source>
        <strain evidence="9 10">HW T5.17</strain>
    </source>
</reference>
<keyword evidence="10" id="KW-1185">Reference proteome</keyword>
<keyword evidence="6 7" id="KW-0862">Zinc</keyword>
<feature type="binding site" evidence="7">
    <location>
        <position position="171"/>
    </location>
    <ligand>
        <name>Zn(2+)</name>
        <dbReference type="ChEBI" id="CHEBI:29105"/>
        <label>2</label>
    </ligand>
</feature>
<gene>
    <name evidence="7 9" type="primary">gloB</name>
    <name evidence="9" type="ORF">ACELLULO517_05195</name>
</gene>
<evidence type="ECO:0000256" key="2">
    <source>
        <dbReference type="ARBA" id="ARBA00004963"/>
    </source>
</evidence>
<dbReference type="SUPFAM" id="SSF56281">
    <property type="entry name" value="Metallo-hydrolase/oxidoreductase"/>
    <property type="match status" value="1"/>
</dbReference>
<dbReference type="InterPro" id="IPR035680">
    <property type="entry name" value="Clx_II_MBL"/>
</dbReference>
<feature type="binding site" evidence="7">
    <location>
        <position position="60"/>
    </location>
    <ligand>
        <name>Zn(2+)</name>
        <dbReference type="ChEBI" id="CHEBI:29105"/>
        <label>2</label>
    </ligand>
</feature>
<comment type="subunit">
    <text evidence="7">Monomer.</text>
</comment>
<evidence type="ECO:0000259" key="8">
    <source>
        <dbReference type="SMART" id="SM00849"/>
    </source>
</evidence>
<dbReference type="GO" id="GO:0046872">
    <property type="term" value="F:metal ion binding"/>
    <property type="evidence" value="ECO:0007669"/>
    <property type="project" value="UniProtKB-KW"/>
</dbReference>
<comment type="cofactor">
    <cofactor evidence="7">
        <name>Zn(2+)</name>
        <dbReference type="ChEBI" id="CHEBI:29105"/>
    </cofactor>
    <text evidence="7">Binds 2 Zn(2+) ions per subunit.</text>
</comment>
<dbReference type="SMART" id="SM00849">
    <property type="entry name" value="Lactamase_B"/>
    <property type="match status" value="1"/>
</dbReference>
<proteinExistence type="inferred from homology"/>
<evidence type="ECO:0000313" key="9">
    <source>
        <dbReference type="EMBL" id="MCB8879621.1"/>
    </source>
</evidence>
<feature type="domain" description="Metallo-beta-lactamase" evidence="8">
    <location>
        <begin position="13"/>
        <end position="171"/>
    </location>
</feature>
<protein>
    <recommendedName>
        <fullName evidence="7">Hydroxyacylglutathione hydrolase</fullName>
        <ecNumber evidence="7">3.1.2.6</ecNumber>
    </recommendedName>
    <alternativeName>
        <fullName evidence="7">Glyoxalase II</fullName>
        <shortName evidence="7">Glx II</shortName>
    </alternativeName>
</protein>
<dbReference type="EC" id="3.1.2.6" evidence="7"/>
<evidence type="ECO:0000256" key="3">
    <source>
        <dbReference type="ARBA" id="ARBA00006759"/>
    </source>
</evidence>
<evidence type="ECO:0000313" key="10">
    <source>
        <dbReference type="Proteomes" id="UP000721844"/>
    </source>
</evidence>
<accession>A0A963YYQ3</accession>
<evidence type="ECO:0000256" key="1">
    <source>
        <dbReference type="ARBA" id="ARBA00001623"/>
    </source>
</evidence>
<dbReference type="RefSeq" id="WP_227306250.1">
    <property type="nucleotide sequence ID" value="NZ_JAESVA010000002.1"/>
</dbReference>
<dbReference type="CDD" id="cd07723">
    <property type="entry name" value="hydroxyacylglutathione_hydrolase_MBL-fold"/>
    <property type="match status" value="1"/>
</dbReference>
<feature type="binding site" evidence="7">
    <location>
        <position position="56"/>
    </location>
    <ligand>
        <name>Zn(2+)</name>
        <dbReference type="ChEBI" id="CHEBI:29105"/>
        <label>1</label>
    </ligand>
</feature>
<dbReference type="AlphaFoldDB" id="A0A963YYQ3"/>
<dbReference type="InterPro" id="IPR036866">
    <property type="entry name" value="RibonucZ/Hydroxyglut_hydro"/>
</dbReference>
<feature type="binding site" evidence="7">
    <location>
        <position position="58"/>
    </location>
    <ligand>
        <name>Zn(2+)</name>
        <dbReference type="ChEBI" id="CHEBI:29105"/>
        <label>1</label>
    </ligand>
</feature>
<dbReference type="InterPro" id="IPR017782">
    <property type="entry name" value="Hydroxyacylglutathione_Hdrlase"/>
</dbReference>
<keyword evidence="5 7" id="KW-0378">Hydrolase</keyword>
<comment type="caution">
    <text evidence="9">The sequence shown here is derived from an EMBL/GenBank/DDBJ whole genome shotgun (WGS) entry which is preliminary data.</text>
</comment>
<dbReference type="PIRSF" id="PIRSF005457">
    <property type="entry name" value="Glx"/>
    <property type="match status" value="1"/>
</dbReference>
<evidence type="ECO:0000256" key="4">
    <source>
        <dbReference type="ARBA" id="ARBA00022723"/>
    </source>
</evidence>
<feature type="binding site" evidence="7">
    <location>
        <position position="114"/>
    </location>
    <ligand>
        <name>Zn(2+)</name>
        <dbReference type="ChEBI" id="CHEBI:29105"/>
        <label>1</label>
    </ligand>
</feature>
<dbReference type="EMBL" id="JAESVA010000002">
    <property type="protein sequence ID" value="MCB8879621.1"/>
    <property type="molecule type" value="Genomic_DNA"/>
</dbReference>
<comment type="pathway">
    <text evidence="2 7">Secondary metabolite metabolism; methylglyoxal degradation; (R)-lactate from methylglyoxal: step 2/2.</text>
</comment>
<evidence type="ECO:0000256" key="5">
    <source>
        <dbReference type="ARBA" id="ARBA00022801"/>
    </source>
</evidence>
<dbReference type="PANTHER" id="PTHR43705:SF1">
    <property type="entry name" value="HYDROXYACYLGLUTATHIONE HYDROLASE GLOB"/>
    <property type="match status" value="1"/>
</dbReference>
<sequence length="243" mass="26530">MALIAIPVPMLSDNYAWLLRDEASGKLAFIDPADSEAASEAVETMGGALDTVLLTHHHNDHIGGAEALRTRFGAQIVGAALDSHRLPPLDHGVREGETFDFAGHTVEVIDTPGHTVGHISYFLPDGPMLFCGDTMFSLGCGRMFEGTPVQFFESFRKIAALPPRTLIYAGHEYTQSNARFALSIDPDNQALRDKAAEVDRLRAAGQMTLPVRLEDELPVNPYLLARDAVSFGRIRQLKDSFKG</sequence>
<dbReference type="Gene3D" id="3.60.15.10">
    <property type="entry name" value="Ribonuclease Z/Hydroxyacylglutathione hydrolase-like"/>
    <property type="match status" value="1"/>
</dbReference>
<dbReference type="InterPro" id="IPR032282">
    <property type="entry name" value="HAGH_C"/>
</dbReference>
<feature type="binding site" evidence="7">
    <location>
        <position position="61"/>
    </location>
    <ligand>
        <name>Zn(2+)</name>
        <dbReference type="ChEBI" id="CHEBI:29105"/>
        <label>2</label>
    </ligand>
</feature>
<name>A0A963YYQ3_9PROT</name>
<feature type="binding site" evidence="7">
    <location>
        <position position="133"/>
    </location>
    <ligand>
        <name>Zn(2+)</name>
        <dbReference type="ChEBI" id="CHEBI:29105"/>
        <label>2</label>
    </ligand>
</feature>
<organism evidence="9 10">
    <name type="scientific">Acidisoma cellulosilyticum</name>
    <dbReference type="NCBI Taxonomy" id="2802395"/>
    <lineage>
        <taxon>Bacteria</taxon>
        <taxon>Pseudomonadati</taxon>
        <taxon>Pseudomonadota</taxon>
        <taxon>Alphaproteobacteria</taxon>
        <taxon>Acetobacterales</taxon>
        <taxon>Acidocellaceae</taxon>
        <taxon>Acidisoma</taxon>
    </lineage>
</organism>
<dbReference type="PANTHER" id="PTHR43705">
    <property type="entry name" value="HYDROXYACYLGLUTATHIONE HYDROLASE"/>
    <property type="match status" value="1"/>
</dbReference>
<evidence type="ECO:0000256" key="6">
    <source>
        <dbReference type="ARBA" id="ARBA00022833"/>
    </source>
</evidence>
<dbReference type="Pfam" id="PF00753">
    <property type="entry name" value="Lactamase_B"/>
    <property type="match status" value="1"/>
</dbReference>
<dbReference type="GO" id="GO:0004416">
    <property type="term" value="F:hydroxyacylglutathione hydrolase activity"/>
    <property type="evidence" value="ECO:0007669"/>
    <property type="project" value="UniProtKB-UniRule"/>
</dbReference>
<evidence type="ECO:0000256" key="7">
    <source>
        <dbReference type="HAMAP-Rule" id="MF_01374"/>
    </source>
</evidence>